<evidence type="ECO:0000313" key="10">
    <source>
        <dbReference type="Proteomes" id="UP001480595"/>
    </source>
</evidence>
<feature type="transmembrane region" description="Helical" evidence="7">
    <location>
        <begin position="125"/>
        <end position="148"/>
    </location>
</feature>
<comment type="caution">
    <text evidence="9">The sequence shown here is derived from an EMBL/GenBank/DDBJ whole genome shotgun (WGS) entry which is preliminary data.</text>
</comment>
<keyword evidence="4 7" id="KW-0472">Membrane</keyword>
<evidence type="ECO:0000256" key="1">
    <source>
        <dbReference type="ARBA" id="ARBA00004141"/>
    </source>
</evidence>
<sequence>MPYAPPIAQTLDYVSSALSLVMLFTRLVLENWRKRKFNLNFYLASASIAAVVGRLVATYYYLQFGAVSGAPGGGSGQETDHATYRAGQILVLVARVLFSLILWLQICLILSFYARLVHGVTVMTWALRAISCVVVVSFIAVVLVTFLECRPFRLYWKRHPEPDPCRRAYAQLLMQTSCNIFLDIVVFIIAFPLTRLPKHKWSTRLRIYVLVGLGLICIGISITRAVQTFQEPDQNVRSIWASVQIVVAIFVCNAPSVYGSLKLLRRARTSENNRSFDPADSNDTNRHPPLVGLHSILGETETDSTPTSTS</sequence>
<feature type="transmembrane region" description="Helical" evidence="7">
    <location>
        <begin position="238"/>
        <end position="258"/>
    </location>
</feature>
<feature type="domain" description="Rhodopsin" evidence="8">
    <location>
        <begin position="28"/>
        <end position="257"/>
    </location>
</feature>
<feature type="transmembrane region" description="Helical" evidence="7">
    <location>
        <begin position="168"/>
        <end position="193"/>
    </location>
</feature>
<dbReference type="InterPro" id="IPR052337">
    <property type="entry name" value="SAT4-like"/>
</dbReference>
<evidence type="ECO:0000313" key="9">
    <source>
        <dbReference type="EMBL" id="KAK8079033.1"/>
    </source>
</evidence>
<evidence type="ECO:0000259" key="8">
    <source>
        <dbReference type="Pfam" id="PF20684"/>
    </source>
</evidence>
<keyword evidence="10" id="KW-1185">Reference proteome</keyword>
<dbReference type="PANTHER" id="PTHR33048">
    <property type="entry name" value="PTH11-LIKE INTEGRAL MEMBRANE PROTEIN (AFU_ORTHOLOGUE AFUA_5G11245)"/>
    <property type="match status" value="1"/>
</dbReference>
<evidence type="ECO:0000256" key="7">
    <source>
        <dbReference type="SAM" id="Phobius"/>
    </source>
</evidence>
<dbReference type="Pfam" id="PF20684">
    <property type="entry name" value="Fung_rhodopsin"/>
    <property type="match status" value="1"/>
</dbReference>
<comment type="similarity">
    <text evidence="5">Belongs to the SAT4 family.</text>
</comment>
<accession>A0ABR1W6B4</accession>
<feature type="transmembrane region" description="Helical" evidence="7">
    <location>
        <begin position="41"/>
        <end position="62"/>
    </location>
</feature>
<evidence type="ECO:0000256" key="4">
    <source>
        <dbReference type="ARBA" id="ARBA00023136"/>
    </source>
</evidence>
<keyword evidence="2 7" id="KW-0812">Transmembrane</keyword>
<evidence type="ECO:0000256" key="2">
    <source>
        <dbReference type="ARBA" id="ARBA00022692"/>
    </source>
</evidence>
<feature type="transmembrane region" description="Helical" evidence="7">
    <location>
        <begin position="89"/>
        <end position="113"/>
    </location>
</feature>
<keyword evidence="3 7" id="KW-1133">Transmembrane helix</keyword>
<evidence type="ECO:0000256" key="5">
    <source>
        <dbReference type="ARBA" id="ARBA00038359"/>
    </source>
</evidence>
<feature type="transmembrane region" description="Helical" evidence="7">
    <location>
        <begin position="12"/>
        <end position="29"/>
    </location>
</feature>
<dbReference type="EMBL" id="JAQQWL010000003">
    <property type="protein sequence ID" value="KAK8079033.1"/>
    <property type="molecule type" value="Genomic_DNA"/>
</dbReference>
<feature type="transmembrane region" description="Helical" evidence="7">
    <location>
        <begin position="205"/>
        <end position="226"/>
    </location>
</feature>
<comment type="subcellular location">
    <subcellularLocation>
        <location evidence="1">Membrane</location>
        <topology evidence="1">Multi-pass membrane protein</topology>
    </subcellularLocation>
</comment>
<name>A0ABR1W6B4_9PEZI</name>
<feature type="region of interest" description="Disordered" evidence="6">
    <location>
        <begin position="272"/>
        <end position="310"/>
    </location>
</feature>
<dbReference type="PANTHER" id="PTHR33048:SF166">
    <property type="entry name" value="PTH11-LIKE INTEGRAL MEMBRANE PROTEIN"/>
    <property type="match status" value="1"/>
</dbReference>
<protein>
    <recommendedName>
        <fullName evidence="8">Rhodopsin domain-containing protein</fullName>
    </recommendedName>
</protein>
<dbReference type="RefSeq" id="XP_066720104.1">
    <property type="nucleotide sequence ID" value="XM_066854249.1"/>
</dbReference>
<dbReference type="Proteomes" id="UP001480595">
    <property type="component" value="Unassembled WGS sequence"/>
</dbReference>
<evidence type="ECO:0000256" key="3">
    <source>
        <dbReference type="ARBA" id="ARBA00022989"/>
    </source>
</evidence>
<evidence type="ECO:0000256" key="6">
    <source>
        <dbReference type="SAM" id="MobiDB-lite"/>
    </source>
</evidence>
<gene>
    <name evidence="9" type="ORF">PG994_002840</name>
</gene>
<organism evidence="9 10">
    <name type="scientific">Apiospora phragmitis</name>
    <dbReference type="NCBI Taxonomy" id="2905665"/>
    <lineage>
        <taxon>Eukaryota</taxon>
        <taxon>Fungi</taxon>
        <taxon>Dikarya</taxon>
        <taxon>Ascomycota</taxon>
        <taxon>Pezizomycotina</taxon>
        <taxon>Sordariomycetes</taxon>
        <taxon>Xylariomycetidae</taxon>
        <taxon>Amphisphaeriales</taxon>
        <taxon>Apiosporaceae</taxon>
        <taxon>Apiospora</taxon>
    </lineage>
</organism>
<dbReference type="GeneID" id="92087312"/>
<dbReference type="InterPro" id="IPR049326">
    <property type="entry name" value="Rhodopsin_dom_fungi"/>
</dbReference>
<proteinExistence type="inferred from homology"/>
<reference evidence="9 10" key="1">
    <citation type="submission" date="2023-01" db="EMBL/GenBank/DDBJ databases">
        <title>Analysis of 21 Apiospora genomes using comparative genomics revels a genus with tremendous synthesis potential of carbohydrate active enzymes and secondary metabolites.</title>
        <authorList>
            <person name="Sorensen T."/>
        </authorList>
    </citation>
    <scope>NUCLEOTIDE SEQUENCE [LARGE SCALE GENOMIC DNA]</scope>
    <source>
        <strain evidence="9 10">CBS 135458</strain>
    </source>
</reference>